<name>A0A420RV65_GIBIN</name>
<evidence type="ECO:0008006" key="6">
    <source>
        <dbReference type="Google" id="ProtNLM"/>
    </source>
</evidence>
<feature type="chain" id="PRO_5019113550" description="Integrating conjugative element protein" evidence="3">
    <location>
        <begin position="18"/>
        <end position="540"/>
    </location>
</feature>
<keyword evidence="3" id="KW-0732">Signal</keyword>
<evidence type="ECO:0000256" key="2">
    <source>
        <dbReference type="SAM" id="Phobius"/>
    </source>
</evidence>
<feature type="coiled-coil region" evidence="1">
    <location>
        <begin position="381"/>
        <end position="408"/>
    </location>
</feature>
<evidence type="ECO:0000313" key="5">
    <source>
        <dbReference type="Proteomes" id="UP000283569"/>
    </source>
</evidence>
<feature type="transmembrane region" description="Helical" evidence="2">
    <location>
        <begin position="443"/>
        <end position="468"/>
    </location>
</feature>
<organism evidence="4 5">
    <name type="scientific">Gibberella intermedia</name>
    <name type="common">Bulb rot disease fungus</name>
    <name type="synonym">Fusarium proliferatum</name>
    <dbReference type="NCBI Taxonomy" id="948311"/>
    <lineage>
        <taxon>Eukaryota</taxon>
        <taxon>Fungi</taxon>
        <taxon>Dikarya</taxon>
        <taxon>Ascomycota</taxon>
        <taxon>Pezizomycotina</taxon>
        <taxon>Sordariomycetes</taxon>
        <taxon>Hypocreomycetidae</taxon>
        <taxon>Hypocreales</taxon>
        <taxon>Nectriaceae</taxon>
        <taxon>Fusarium</taxon>
        <taxon>Fusarium fujikuroi species complex</taxon>
    </lineage>
</organism>
<evidence type="ECO:0000256" key="1">
    <source>
        <dbReference type="SAM" id="Coils"/>
    </source>
</evidence>
<keyword evidence="1" id="KW-0175">Coiled coil</keyword>
<proteinExistence type="predicted"/>
<comment type="caution">
    <text evidence="4">The sequence shown here is derived from an EMBL/GenBank/DDBJ whole genome shotgun (WGS) entry which is preliminary data.</text>
</comment>
<evidence type="ECO:0000313" key="4">
    <source>
        <dbReference type="EMBL" id="RKL20949.1"/>
    </source>
</evidence>
<keyword evidence="2" id="KW-0812">Transmembrane</keyword>
<feature type="transmembrane region" description="Helical" evidence="2">
    <location>
        <begin position="480"/>
        <end position="500"/>
    </location>
</feature>
<dbReference type="EMBL" id="MRDB01000142">
    <property type="protein sequence ID" value="RKL20949.1"/>
    <property type="molecule type" value="Genomic_DNA"/>
</dbReference>
<keyword evidence="2" id="KW-0472">Membrane</keyword>
<reference evidence="4 5" key="1">
    <citation type="journal article" date="2018" name="Sci. Rep.">
        <title>Characterisation of pathogen-specific regions and novel effector candidates in Fusarium oxysporum f. sp. cepae.</title>
        <authorList>
            <person name="Armitage A.D."/>
            <person name="Taylor A."/>
            <person name="Sobczyk M.K."/>
            <person name="Baxter L."/>
            <person name="Greenfield B.P."/>
            <person name="Bates H.J."/>
            <person name="Wilson F."/>
            <person name="Jackson A.C."/>
            <person name="Ott S."/>
            <person name="Harrison R.J."/>
            <person name="Clarkson J.P."/>
        </authorList>
    </citation>
    <scope>NUCLEOTIDE SEQUENCE [LARGE SCALE GENOMIC DNA]</scope>
    <source>
        <strain evidence="4 5">Fp_A8</strain>
    </source>
</reference>
<gene>
    <name evidence="4" type="ORF">BFJ72_g14919</name>
</gene>
<sequence length="540" mass="57210">MLSIALACAVTAGVAWAQTRINPTGVGVSGSVIGDDVLYSIGGGRAVSMGGAGNMQSIGVGIGWNSNLICGDMSITTTLQNQLNGITNGFQQIMSNVIQSATSAVASLPALIIQRADPGLYNLLTNGVLQARLDFDRSKMTCKAMANRMADMAGGQAGWDQLAEGFALRDAVSSTDAVSAVEQAESNKGNNGVPWVGGSNAGGSGQGSIKVVGDVTRAGYNLLNSRGVTDTSSIPRASCGNRLTCQTWSSPQAAADFATRVLGEREQRTCETCTKTQTTPGVGLMPVIQEEYETKLQALQGLVTGSTPMTVANLEVAGSNSLPITRGVIEALRDEPDQDLLGKRLASEAALSSVLEKALLLQRTLLTGKKEPNVAANELAVKAVDQENTALEQEINNLKTELELRRTLAGNSAMAIVQRHGTRAAGSRGIFEGDTTRDRLKEALLWVGLVAGVAIGVNAAGIHVVGSIDGWQRWLAANRGYFFAWRLLLYAATACGWWWMRRRLRDREPSAEAQQRLRRVEVAAVLTLVLLEGSQLLRSV</sequence>
<dbReference type="Proteomes" id="UP000283569">
    <property type="component" value="Unassembled WGS sequence"/>
</dbReference>
<keyword evidence="2" id="KW-1133">Transmembrane helix</keyword>
<dbReference type="NCBIfam" id="TIGR03755">
    <property type="entry name" value="conj_TIGR03755"/>
    <property type="match status" value="1"/>
</dbReference>
<accession>A0A420RV65</accession>
<evidence type="ECO:0000256" key="3">
    <source>
        <dbReference type="SAM" id="SignalP"/>
    </source>
</evidence>
<protein>
    <recommendedName>
        <fullName evidence="6">Integrating conjugative element protein</fullName>
    </recommendedName>
</protein>
<dbReference type="AlphaFoldDB" id="A0A420RV65"/>
<dbReference type="InterPro" id="IPR021204">
    <property type="entry name" value="Integr_conj_element_PFL4711"/>
</dbReference>
<feature type="signal peptide" evidence="3">
    <location>
        <begin position="1"/>
        <end position="17"/>
    </location>
</feature>